<protein>
    <submittedName>
        <fullName evidence="2">Uncharacterized protein</fullName>
    </submittedName>
</protein>
<keyword evidence="1" id="KW-0812">Transmembrane</keyword>
<evidence type="ECO:0000313" key="2">
    <source>
        <dbReference type="EMBL" id="VAW12718.1"/>
    </source>
</evidence>
<accession>A0A3B0T452</accession>
<dbReference type="EMBL" id="UOEN01000121">
    <property type="protein sequence ID" value="VAW12718.1"/>
    <property type="molecule type" value="Genomic_DNA"/>
</dbReference>
<keyword evidence="1" id="KW-1133">Transmembrane helix</keyword>
<proteinExistence type="predicted"/>
<feature type="transmembrane region" description="Helical" evidence="1">
    <location>
        <begin position="192"/>
        <end position="211"/>
    </location>
</feature>
<feature type="transmembrane region" description="Helical" evidence="1">
    <location>
        <begin position="101"/>
        <end position="122"/>
    </location>
</feature>
<name>A0A3B0T452_9ZZZZ</name>
<evidence type="ECO:0000256" key="1">
    <source>
        <dbReference type="SAM" id="Phobius"/>
    </source>
</evidence>
<sequence length="228" mass="25248">LKSSNVPPMEPYRRTSLLSSSASEITMDSLWTSMPIKSILDCVMSISEPVNEWVTPSCYGTGCFVANPRRTEIGSLKGESLCLCGFERTAMSFIKALVTTFLKYVSPFFALMVPAIMLYGFAFPWEPAQKALSKYENSIAILAGVHYHASGDIETRRNTYLIIRSKPLSSITMGITVVSDGSDEVDEHEGGLVGALISYLFIVFCTWWFWFRGKPHNKSLQPTDSVGG</sequence>
<dbReference type="AlphaFoldDB" id="A0A3B0T452"/>
<keyword evidence="1" id="KW-0472">Membrane</keyword>
<organism evidence="2">
    <name type="scientific">hydrothermal vent metagenome</name>
    <dbReference type="NCBI Taxonomy" id="652676"/>
    <lineage>
        <taxon>unclassified sequences</taxon>
        <taxon>metagenomes</taxon>
        <taxon>ecological metagenomes</taxon>
    </lineage>
</organism>
<gene>
    <name evidence="2" type="ORF">MNBD_BACTEROID05-376</name>
</gene>
<feature type="non-terminal residue" evidence="2">
    <location>
        <position position="1"/>
    </location>
</feature>
<reference evidence="2" key="1">
    <citation type="submission" date="2018-06" db="EMBL/GenBank/DDBJ databases">
        <authorList>
            <person name="Zhirakovskaya E."/>
        </authorList>
    </citation>
    <scope>NUCLEOTIDE SEQUENCE</scope>
</reference>